<feature type="compositionally biased region" description="Basic and acidic residues" evidence="1">
    <location>
        <begin position="30"/>
        <end position="76"/>
    </location>
</feature>
<dbReference type="KEGG" id="gtt:GUITHDRAFT_118858"/>
<name>L1IFB7_GUITC</name>
<feature type="compositionally biased region" description="Basic and acidic residues" evidence="1">
    <location>
        <begin position="187"/>
        <end position="202"/>
    </location>
</feature>
<dbReference type="PaxDb" id="55529-EKX34923"/>
<evidence type="ECO:0000313" key="3">
    <source>
        <dbReference type="EnsemblProtists" id="EKX34923"/>
    </source>
</evidence>
<evidence type="ECO:0000313" key="2">
    <source>
        <dbReference type="EMBL" id="EKX34923.1"/>
    </source>
</evidence>
<accession>L1IFB7</accession>
<gene>
    <name evidence="2" type="ORF">GUITHDRAFT_118858</name>
</gene>
<organism evidence="2">
    <name type="scientific">Guillardia theta (strain CCMP2712)</name>
    <name type="common">Cryptophyte</name>
    <dbReference type="NCBI Taxonomy" id="905079"/>
    <lineage>
        <taxon>Eukaryota</taxon>
        <taxon>Cryptophyceae</taxon>
        <taxon>Pyrenomonadales</taxon>
        <taxon>Geminigeraceae</taxon>
        <taxon>Guillardia</taxon>
    </lineage>
</organism>
<feature type="compositionally biased region" description="Basic residues" evidence="1">
    <location>
        <begin position="19"/>
        <end position="29"/>
    </location>
</feature>
<feature type="region of interest" description="Disordered" evidence="1">
    <location>
        <begin position="19"/>
        <end position="105"/>
    </location>
</feature>
<dbReference type="GeneID" id="17291685"/>
<dbReference type="HOGENOM" id="CLU_1268988_0_0_1"/>
<reference evidence="4" key="2">
    <citation type="submission" date="2012-11" db="EMBL/GenBank/DDBJ databases">
        <authorList>
            <person name="Kuo A."/>
            <person name="Curtis B.A."/>
            <person name="Tanifuji G."/>
            <person name="Burki F."/>
            <person name="Gruber A."/>
            <person name="Irimia M."/>
            <person name="Maruyama S."/>
            <person name="Arias M.C."/>
            <person name="Ball S.G."/>
            <person name="Gile G.H."/>
            <person name="Hirakawa Y."/>
            <person name="Hopkins J.F."/>
            <person name="Rensing S.A."/>
            <person name="Schmutz J."/>
            <person name="Symeonidi A."/>
            <person name="Elias M."/>
            <person name="Eveleigh R.J."/>
            <person name="Herman E.K."/>
            <person name="Klute M.J."/>
            <person name="Nakayama T."/>
            <person name="Obornik M."/>
            <person name="Reyes-Prieto A."/>
            <person name="Armbrust E.V."/>
            <person name="Aves S.J."/>
            <person name="Beiko R.G."/>
            <person name="Coutinho P."/>
            <person name="Dacks J.B."/>
            <person name="Durnford D.G."/>
            <person name="Fast N.M."/>
            <person name="Green B.R."/>
            <person name="Grisdale C."/>
            <person name="Hempe F."/>
            <person name="Henrissat B."/>
            <person name="Hoppner M.P."/>
            <person name="Ishida K.-I."/>
            <person name="Kim E."/>
            <person name="Koreny L."/>
            <person name="Kroth P.G."/>
            <person name="Liu Y."/>
            <person name="Malik S.-B."/>
            <person name="Maier U.G."/>
            <person name="McRose D."/>
            <person name="Mock T."/>
            <person name="Neilson J.A."/>
            <person name="Onodera N.T."/>
            <person name="Poole A.M."/>
            <person name="Pritham E.J."/>
            <person name="Richards T.A."/>
            <person name="Rocap G."/>
            <person name="Roy S.W."/>
            <person name="Sarai C."/>
            <person name="Schaack S."/>
            <person name="Shirato S."/>
            <person name="Slamovits C.H."/>
            <person name="Spencer D.F."/>
            <person name="Suzuki S."/>
            <person name="Worden A.Z."/>
            <person name="Zauner S."/>
            <person name="Barry K."/>
            <person name="Bell C."/>
            <person name="Bharti A.K."/>
            <person name="Crow J.A."/>
            <person name="Grimwood J."/>
            <person name="Kramer R."/>
            <person name="Lindquist E."/>
            <person name="Lucas S."/>
            <person name="Salamov A."/>
            <person name="McFadden G.I."/>
            <person name="Lane C.E."/>
            <person name="Keeling P.J."/>
            <person name="Gray M.W."/>
            <person name="Grigoriev I.V."/>
            <person name="Archibald J.M."/>
        </authorList>
    </citation>
    <scope>NUCLEOTIDE SEQUENCE</scope>
    <source>
        <strain evidence="4">CCMP2712</strain>
    </source>
</reference>
<dbReference type="EnsemblProtists" id="EKX34923">
    <property type="protein sequence ID" value="EKX34923"/>
    <property type="gene ID" value="GUITHDRAFT_118858"/>
</dbReference>
<dbReference type="Proteomes" id="UP000011087">
    <property type="component" value="Unassembled WGS sequence"/>
</dbReference>
<feature type="region of interest" description="Disordered" evidence="1">
    <location>
        <begin position="174"/>
        <end position="218"/>
    </location>
</feature>
<proteinExistence type="predicted"/>
<dbReference type="AlphaFoldDB" id="L1IFB7"/>
<dbReference type="RefSeq" id="XP_005821903.1">
    <property type="nucleotide sequence ID" value="XM_005821846.1"/>
</dbReference>
<protein>
    <submittedName>
        <fullName evidence="2 3">Uncharacterized protein</fullName>
    </submittedName>
</protein>
<reference evidence="2 4" key="1">
    <citation type="journal article" date="2012" name="Nature">
        <title>Algal genomes reveal evolutionary mosaicism and the fate of nucleomorphs.</title>
        <authorList>
            <consortium name="DOE Joint Genome Institute"/>
            <person name="Curtis B.A."/>
            <person name="Tanifuji G."/>
            <person name="Burki F."/>
            <person name="Gruber A."/>
            <person name="Irimia M."/>
            <person name="Maruyama S."/>
            <person name="Arias M.C."/>
            <person name="Ball S.G."/>
            <person name="Gile G.H."/>
            <person name="Hirakawa Y."/>
            <person name="Hopkins J.F."/>
            <person name="Kuo A."/>
            <person name="Rensing S.A."/>
            <person name="Schmutz J."/>
            <person name="Symeonidi A."/>
            <person name="Elias M."/>
            <person name="Eveleigh R.J."/>
            <person name="Herman E.K."/>
            <person name="Klute M.J."/>
            <person name="Nakayama T."/>
            <person name="Obornik M."/>
            <person name="Reyes-Prieto A."/>
            <person name="Armbrust E.V."/>
            <person name="Aves S.J."/>
            <person name="Beiko R.G."/>
            <person name="Coutinho P."/>
            <person name="Dacks J.B."/>
            <person name="Durnford D.G."/>
            <person name="Fast N.M."/>
            <person name="Green B.R."/>
            <person name="Grisdale C.J."/>
            <person name="Hempel F."/>
            <person name="Henrissat B."/>
            <person name="Hoppner M.P."/>
            <person name="Ishida K."/>
            <person name="Kim E."/>
            <person name="Koreny L."/>
            <person name="Kroth P.G."/>
            <person name="Liu Y."/>
            <person name="Malik S.B."/>
            <person name="Maier U.G."/>
            <person name="McRose D."/>
            <person name="Mock T."/>
            <person name="Neilson J.A."/>
            <person name="Onodera N.T."/>
            <person name="Poole A.M."/>
            <person name="Pritham E.J."/>
            <person name="Richards T.A."/>
            <person name="Rocap G."/>
            <person name="Roy S.W."/>
            <person name="Sarai C."/>
            <person name="Schaack S."/>
            <person name="Shirato S."/>
            <person name="Slamovits C.H."/>
            <person name="Spencer D.F."/>
            <person name="Suzuki S."/>
            <person name="Worden A.Z."/>
            <person name="Zauner S."/>
            <person name="Barry K."/>
            <person name="Bell C."/>
            <person name="Bharti A.K."/>
            <person name="Crow J.A."/>
            <person name="Grimwood J."/>
            <person name="Kramer R."/>
            <person name="Lindquist E."/>
            <person name="Lucas S."/>
            <person name="Salamov A."/>
            <person name="McFadden G.I."/>
            <person name="Lane C.E."/>
            <person name="Keeling P.J."/>
            <person name="Gray M.W."/>
            <person name="Grigoriev I.V."/>
            <person name="Archibald J.M."/>
        </authorList>
    </citation>
    <scope>NUCLEOTIDE SEQUENCE</scope>
    <source>
        <strain evidence="2 4">CCMP2712</strain>
    </source>
</reference>
<dbReference type="EMBL" id="JH993100">
    <property type="protein sequence ID" value="EKX34923.1"/>
    <property type="molecule type" value="Genomic_DNA"/>
</dbReference>
<reference evidence="3" key="3">
    <citation type="submission" date="2016-03" db="UniProtKB">
        <authorList>
            <consortium name="EnsemblProtists"/>
        </authorList>
    </citation>
    <scope>IDENTIFICATION</scope>
</reference>
<sequence length="218" mass="24667">MSMGWTLCAVLGCMRVRRKKNKERKKKMAWLHEDLNDPEHQGPGKLADVLRSRLGDEKKRQAEALDGKGSSERKVGQDLAHSKRKNGMHLSNGKPAEGKWKSMEKRRQMRLKKQQKLWEQREKMHWIATEREHNAKLSAALDSRTKHHVDINPGAAAPDEDLKDGNYKFGPHWSIGGSQPEMVSAADPKEEASLHFEDKLTDSDSGGDAQNVEKSNSL</sequence>
<evidence type="ECO:0000256" key="1">
    <source>
        <dbReference type="SAM" id="MobiDB-lite"/>
    </source>
</evidence>
<feature type="compositionally biased region" description="Basic and acidic residues" evidence="1">
    <location>
        <begin position="96"/>
        <end position="105"/>
    </location>
</feature>
<evidence type="ECO:0000313" key="4">
    <source>
        <dbReference type="Proteomes" id="UP000011087"/>
    </source>
</evidence>
<keyword evidence="4" id="KW-1185">Reference proteome</keyword>